<dbReference type="OrthoDB" id="9809485at2"/>
<dbReference type="NCBIfam" id="TIGR00157">
    <property type="entry name" value="ribosome small subunit-dependent GTPase A"/>
    <property type="match status" value="1"/>
</dbReference>
<evidence type="ECO:0000259" key="6">
    <source>
        <dbReference type="PROSITE" id="PS51721"/>
    </source>
</evidence>
<keyword evidence="3" id="KW-0694">RNA-binding</keyword>
<organism evidence="7 8">
    <name type="scientific">Pseudohongiella spirulinae</name>
    <dbReference type="NCBI Taxonomy" id="1249552"/>
    <lineage>
        <taxon>Bacteria</taxon>
        <taxon>Pseudomonadati</taxon>
        <taxon>Pseudomonadota</taxon>
        <taxon>Gammaproteobacteria</taxon>
        <taxon>Pseudomonadales</taxon>
        <taxon>Pseudohongiellaceae</taxon>
        <taxon>Pseudohongiella</taxon>
    </lineage>
</organism>
<dbReference type="PANTHER" id="PTHR32120:SF11">
    <property type="entry name" value="SMALL RIBOSOMAL SUBUNIT BIOGENESIS GTPASE RSGA 1, MITOCHONDRIAL-RELATED"/>
    <property type="match status" value="1"/>
</dbReference>
<keyword evidence="3" id="KW-0862">Zinc</keyword>
<keyword evidence="2 3" id="KW-0342">GTP-binding</keyword>
<feature type="region of interest" description="Disordered" evidence="4">
    <location>
        <begin position="1"/>
        <end position="31"/>
    </location>
</feature>
<comment type="similarity">
    <text evidence="3">Belongs to the TRAFAC class YlqF/YawG GTPase family. RsgA subfamily.</text>
</comment>
<keyword evidence="3" id="KW-0378">Hydrolase</keyword>
<feature type="compositionally biased region" description="Polar residues" evidence="4">
    <location>
        <begin position="7"/>
        <end position="17"/>
    </location>
</feature>
<dbReference type="STRING" id="1249552.PS2015_104"/>
<sequence>MTKRRLNQQQLRRIGNQQRRHNKRADDPITPGEQALGLIVCHYGQQLDVEPLEGSKQGELLRCHQRSNLPPLVTGDKVIWQPDGEHTGVIVAQQPRHTVMSRPNNRGQLRPIAANVDVVVVVIAPVPEPFGNLIDRYLVAIEEQQLRALILLNKADLVPADGDDKLSQLLERYRKIGYETLTLSSHSGQGIGQLKERLLSRTAVFVGQSGVGKSSLINSLRGSDTDEFMAAVGDLSVGHEKGTHTTTATRLYHLPGSGDLIDSPGIREFGLWHIEPEELAHGFIEFRPFLGQCRFRDCRHTEEPGCALRAAAANGEIDESRLASYRQILLSLDSER</sequence>
<dbReference type="InterPro" id="IPR010914">
    <property type="entry name" value="RsgA_GTPase_dom"/>
</dbReference>
<dbReference type="EC" id="3.6.1.-" evidence="3"/>
<feature type="domain" description="CP-type G" evidence="6">
    <location>
        <begin position="106"/>
        <end position="269"/>
    </location>
</feature>
<dbReference type="PROSITE" id="PS51721">
    <property type="entry name" value="G_CP"/>
    <property type="match status" value="1"/>
</dbReference>
<dbReference type="NCBIfam" id="NF008931">
    <property type="entry name" value="PRK12288.1"/>
    <property type="match status" value="1"/>
</dbReference>
<keyword evidence="1 3" id="KW-0547">Nucleotide-binding</keyword>
<comment type="function">
    <text evidence="3">One of several proteins that assist in the late maturation steps of the functional core of the 30S ribosomal subunit. Helps release RbfA from mature subunits. May play a role in the assembly of ribosomal proteins into the subunit. Circularly permuted GTPase that catalyzes slow GTP hydrolysis, GTPase activity is stimulated by the 30S ribosomal subunit.</text>
</comment>
<keyword evidence="3" id="KW-0699">rRNA-binding</keyword>
<feature type="binding site" evidence="3">
    <location>
        <position position="293"/>
    </location>
    <ligand>
        <name>Zn(2+)</name>
        <dbReference type="ChEBI" id="CHEBI:29105"/>
    </ligand>
</feature>
<dbReference type="Gene3D" id="2.40.50.140">
    <property type="entry name" value="Nucleic acid-binding proteins"/>
    <property type="match status" value="1"/>
</dbReference>
<evidence type="ECO:0000313" key="7">
    <source>
        <dbReference type="EMBL" id="ALO44801.1"/>
    </source>
</evidence>
<comment type="cofactor">
    <cofactor evidence="3">
        <name>Zn(2+)</name>
        <dbReference type="ChEBI" id="CHEBI:29105"/>
    </cofactor>
    <text evidence="3">Binds 1 zinc ion per subunit.</text>
</comment>
<comment type="subunit">
    <text evidence="3">Monomer. Associates with 30S ribosomal subunit, binds 16S rRNA.</text>
</comment>
<dbReference type="InterPro" id="IPR012340">
    <property type="entry name" value="NA-bd_OB-fold"/>
</dbReference>
<protein>
    <recommendedName>
        <fullName evidence="3">Small ribosomal subunit biogenesis GTPase RsgA</fullName>
        <ecNumber evidence="3">3.6.1.-</ecNumber>
    </recommendedName>
</protein>
<evidence type="ECO:0000256" key="2">
    <source>
        <dbReference type="ARBA" id="ARBA00023134"/>
    </source>
</evidence>
<dbReference type="GO" id="GO:0046872">
    <property type="term" value="F:metal ion binding"/>
    <property type="evidence" value="ECO:0007669"/>
    <property type="project" value="UniProtKB-KW"/>
</dbReference>
<keyword evidence="8" id="KW-1185">Reference proteome</keyword>
<dbReference type="InterPro" id="IPR030378">
    <property type="entry name" value="G_CP_dom"/>
</dbReference>
<feature type="domain" description="EngC GTPase" evidence="5">
    <location>
        <begin position="114"/>
        <end position="267"/>
    </location>
</feature>
<proteinExistence type="inferred from homology"/>
<dbReference type="RefSeq" id="WP_058020332.1">
    <property type="nucleotide sequence ID" value="NZ_CP013189.1"/>
</dbReference>
<comment type="subcellular location">
    <subcellularLocation>
        <location evidence="3">Cytoplasm</location>
    </subcellularLocation>
</comment>
<dbReference type="InterPro" id="IPR004881">
    <property type="entry name" value="Ribosome_biogen_GTPase_RsgA"/>
</dbReference>
<feature type="binding site" evidence="3">
    <location>
        <position position="298"/>
    </location>
    <ligand>
        <name>Zn(2+)</name>
        <dbReference type="ChEBI" id="CHEBI:29105"/>
    </ligand>
</feature>
<dbReference type="PATRIC" id="fig|1249552.3.peg.106"/>
<dbReference type="HAMAP" id="MF_01820">
    <property type="entry name" value="GTPase_RsgA"/>
    <property type="match status" value="1"/>
</dbReference>
<dbReference type="PROSITE" id="PS50936">
    <property type="entry name" value="ENGC_GTPASE"/>
    <property type="match status" value="1"/>
</dbReference>
<feature type="binding site" evidence="3">
    <location>
        <begin position="207"/>
        <end position="215"/>
    </location>
    <ligand>
        <name>GTP</name>
        <dbReference type="ChEBI" id="CHEBI:37565"/>
    </ligand>
</feature>
<feature type="binding site" evidence="3">
    <location>
        <begin position="153"/>
        <end position="156"/>
    </location>
    <ligand>
        <name>GTP</name>
        <dbReference type="ChEBI" id="CHEBI:37565"/>
    </ligand>
</feature>
<evidence type="ECO:0000256" key="3">
    <source>
        <dbReference type="HAMAP-Rule" id="MF_01820"/>
    </source>
</evidence>
<reference evidence="7 8" key="1">
    <citation type="submission" date="2015-11" db="EMBL/GenBank/DDBJ databases">
        <authorList>
            <person name="Zhang Y."/>
            <person name="Guo Z."/>
        </authorList>
    </citation>
    <scope>NUCLEOTIDE SEQUENCE [LARGE SCALE GENOMIC DNA]</scope>
    <source>
        <strain evidence="7 8">KCTC 32221</strain>
    </source>
</reference>
<evidence type="ECO:0000256" key="4">
    <source>
        <dbReference type="SAM" id="MobiDB-lite"/>
    </source>
</evidence>
<dbReference type="Gene3D" id="3.40.50.300">
    <property type="entry name" value="P-loop containing nucleotide triphosphate hydrolases"/>
    <property type="match status" value="1"/>
</dbReference>
<evidence type="ECO:0000313" key="8">
    <source>
        <dbReference type="Proteomes" id="UP000065641"/>
    </source>
</evidence>
<dbReference type="PANTHER" id="PTHR32120">
    <property type="entry name" value="SMALL RIBOSOMAL SUBUNIT BIOGENESIS GTPASE RSGA"/>
    <property type="match status" value="1"/>
</dbReference>
<keyword evidence="3" id="KW-0479">Metal-binding</keyword>
<dbReference type="EMBL" id="CP013189">
    <property type="protein sequence ID" value="ALO44801.1"/>
    <property type="molecule type" value="Genomic_DNA"/>
</dbReference>
<dbReference type="GO" id="GO:0019843">
    <property type="term" value="F:rRNA binding"/>
    <property type="evidence" value="ECO:0007669"/>
    <property type="project" value="UniProtKB-KW"/>
</dbReference>
<gene>
    <name evidence="3" type="primary">rsgA</name>
    <name evidence="7" type="ORF">PS2015_104</name>
</gene>
<keyword evidence="3" id="KW-0963">Cytoplasm</keyword>
<dbReference type="InterPro" id="IPR027417">
    <property type="entry name" value="P-loop_NTPase"/>
</dbReference>
<keyword evidence="3" id="KW-0690">Ribosome biogenesis</keyword>
<dbReference type="CDD" id="cd01854">
    <property type="entry name" value="YjeQ_EngC"/>
    <property type="match status" value="1"/>
</dbReference>
<evidence type="ECO:0000259" key="5">
    <source>
        <dbReference type="PROSITE" id="PS50936"/>
    </source>
</evidence>
<feature type="binding site" evidence="3">
    <location>
        <position position="300"/>
    </location>
    <ligand>
        <name>Zn(2+)</name>
        <dbReference type="ChEBI" id="CHEBI:29105"/>
    </ligand>
</feature>
<accession>A0A0S2K8Y9</accession>
<dbReference type="GO" id="GO:0005525">
    <property type="term" value="F:GTP binding"/>
    <property type="evidence" value="ECO:0007669"/>
    <property type="project" value="UniProtKB-UniRule"/>
</dbReference>
<name>A0A0S2K8Y9_9GAMM</name>
<dbReference type="GO" id="GO:0042274">
    <property type="term" value="P:ribosomal small subunit biogenesis"/>
    <property type="evidence" value="ECO:0007669"/>
    <property type="project" value="UniProtKB-UniRule"/>
</dbReference>
<feature type="binding site" evidence="3">
    <location>
        <position position="306"/>
    </location>
    <ligand>
        <name>Zn(2+)</name>
        <dbReference type="ChEBI" id="CHEBI:29105"/>
    </ligand>
</feature>
<dbReference type="Proteomes" id="UP000065641">
    <property type="component" value="Chromosome"/>
</dbReference>
<dbReference type="AlphaFoldDB" id="A0A0S2K8Y9"/>
<dbReference type="KEGG" id="pspi:PS2015_104"/>
<dbReference type="GO" id="GO:0005737">
    <property type="term" value="C:cytoplasm"/>
    <property type="evidence" value="ECO:0007669"/>
    <property type="project" value="UniProtKB-SubCell"/>
</dbReference>
<evidence type="ECO:0000256" key="1">
    <source>
        <dbReference type="ARBA" id="ARBA00022741"/>
    </source>
</evidence>
<dbReference type="SUPFAM" id="SSF52540">
    <property type="entry name" value="P-loop containing nucleoside triphosphate hydrolases"/>
    <property type="match status" value="1"/>
</dbReference>
<dbReference type="Gene3D" id="1.10.40.50">
    <property type="entry name" value="Probable gtpase engc, domain 3"/>
    <property type="match status" value="1"/>
</dbReference>
<dbReference type="GO" id="GO:0003924">
    <property type="term" value="F:GTPase activity"/>
    <property type="evidence" value="ECO:0007669"/>
    <property type="project" value="UniProtKB-UniRule"/>
</dbReference>
<dbReference type="Pfam" id="PF03193">
    <property type="entry name" value="RsgA_GTPase"/>
    <property type="match status" value="1"/>
</dbReference>